<evidence type="ECO:0000313" key="2">
    <source>
        <dbReference type="Proteomes" id="UP000678193"/>
    </source>
</evidence>
<organism evidence="1 2">
    <name type="scientific">Lymphocystis disease virus 4</name>
    <dbReference type="NCBI Taxonomy" id="2704413"/>
    <lineage>
        <taxon>Viruses</taxon>
        <taxon>Varidnaviria</taxon>
        <taxon>Bamfordvirae</taxon>
        <taxon>Nucleocytoviricota</taxon>
        <taxon>Megaviricetes</taxon>
        <taxon>Pimascovirales</taxon>
        <taxon>Pimascovirales incertae sedis</taxon>
        <taxon>Iridoviridae</taxon>
        <taxon>Alphairidovirinae</taxon>
        <taxon>Lymphocystivirus</taxon>
        <taxon>Lymphocystivirus micropogonias1</taxon>
    </lineage>
</organism>
<reference evidence="1" key="1">
    <citation type="journal article" date="2020" name="Arch. Virol.">
        <title>Complete genome sequence and analysis of a novel lymphocystivirus detected in whitemouth croaker (Micropogonias furnieri): lymphocystis disease virus 4.</title>
        <authorList>
            <person name="Doszpoly A."/>
            <person name="Kajan G.L."/>
            <person name="Puentes R."/>
            <person name="Perretta A."/>
        </authorList>
    </citation>
    <scope>NUCLEOTIDE SEQUENCE</scope>
    <source>
        <strain evidence="1">LCDV-WC</strain>
    </source>
</reference>
<dbReference type="GeneID" id="65103289"/>
<protein>
    <submittedName>
        <fullName evidence="1">Uncharacterized protein</fullName>
    </submittedName>
</protein>
<dbReference type="RefSeq" id="YP_010087956.1">
    <property type="nucleotide sequence ID" value="NC_055603.1"/>
</dbReference>
<dbReference type="EMBL" id="MN803438">
    <property type="protein sequence ID" value="QHR78492.1"/>
    <property type="molecule type" value="Genomic_DNA"/>
</dbReference>
<sequence>MDSIIQYLSNEFKGFKPTNYLKHKIHFVFTTWTCYRRQIMNMEQQYTLEKTAKTLKSQNIYFVLIYSRLDMSLDTEKELVSAFTFRTLCLEDVIPKRFYDHIYSSTLTWMDNVRIIVIKHYDKILRALEIYDFEVDKDNSIMYVDADIEFISNQFPDIYTANGVCSYPQLNPIFTQADVNGDLKDPERAFNYVINGQAYAAARTDYALKKRQYKPSIAYGENCMICVRYRSIDTFKFYVSDYSLSIDFHTDPCRRMLRYSDPLYIENHTFIYLQLVKHLYHRHDLSWTYT</sequence>
<dbReference type="Proteomes" id="UP000678193">
    <property type="component" value="Segment"/>
</dbReference>
<dbReference type="KEGG" id="vg:65103289"/>
<accession>A0A6B9XN03</accession>
<proteinExistence type="predicted"/>
<keyword evidence="2" id="KW-1185">Reference proteome</keyword>
<name>A0A6B9XN03_9VIRU</name>
<evidence type="ECO:0000313" key="1">
    <source>
        <dbReference type="EMBL" id="QHR78492.1"/>
    </source>
</evidence>